<evidence type="ECO:0000313" key="2">
    <source>
        <dbReference type="EMBL" id="QNO54714.1"/>
    </source>
</evidence>
<feature type="transmembrane region" description="Helical" evidence="1">
    <location>
        <begin position="15"/>
        <end position="32"/>
    </location>
</feature>
<reference evidence="2" key="1">
    <citation type="submission" date="2020-06" db="EMBL/GenBank/DDBJ databases">
        <title>Unique genomic features of the anaerobic methanotrophic archaea.</title>
        <authorList>
            <person name="Chadwick G.L."/>
            <person name="Skennerton C.T."/>
            <person name="Laso-Perez R."/>
            <person name="Leu A.O."/>
            <person name="Speth D.R."/>
            <person name="Yu H."/>
            <person name="Morgan-Lang C."/>
            <person name="Hatzenpichler R."/>
            <person name="Goudeau D."/>
            <person name="Malmstrom R."/>
            <person name="Brazelton W.J."/>
            <person name="Woyke T."/>
            <person name="Hallam S.J."/>
            <person name="Tyson G.W."/>
            <person name="Wegener G."/>
            <person name="Boetius A."/>
            <person name="Orphan V."/>
        </authorList>
    </citation>
    <scope>NUCLEOTIDE SEQUENCE</scope>
</reference>
<keyword evidence="1" id="KW-0472">Membrane</keyword>
<keyword evidence="1" id="KW-0812">Transmembrane</keyword>
<name>A0A7G9Z380_9EURY</name>
<sequence length="261" mass="31079">MEKIESITVYLTKKWWFYLLILILFFLPSYSTKPVNPQEISLLIIEVLKNPFIHIFEVAYPILKVLFIIAIIFLIILKEKISYYFTIYITILLFIISIFQNMGLTETYGFSAIIGNIIIQMVVVIFWVLELFIKKNRFSIDIQPLWKWWVIPFALLAFWMPMDINAKPDFNPLYFFTNESILTYCMITPVIIAILTLYFPNVNIPTLRVMSYVGFLFGIMNMLTWFIFNPSMWWIGVLHIPLFTISIYGFLLTLFKRKRYT</sequence>
<organism evidence="2">
    <name type="scientific">Candidatus Methanophaga sp. ANME-1 ERB7</name>
    <dbReference type="NCBI Taxonomy" id="2759913"/>
    <lineage>
        <taxon>Archaea</taxon>
        <taxon>Methanobacteriati</taxon>
        <taxon>Methanobacteriota</taxon>
        <taxon>Stenosarchaea group</taxon>
        <taxon>Methanomicrobia</taxon>
        <taxon>Candidatus Methanophagales</taxon>
        <taxon>Candidatus Methanophagaceae</taxon>
        <taxon>Candidatus Methanophaga</taxon>
    </lineage>
</organism>
<feature type="transmembrane region" description="Helical" evidence="1">
    <location>
        <begin position="108"/>
        <end position="133"/>
    </location>
</feature>
<feature type="transmembrane region" description="Helical" evidence="1">
    <location>
        <begin position="145"/>
        <end position="161"/>
    </location>
</feature>
<dbReference type="EMBL" id="MT631590">
    <property type="protein sequence ID" value="QNO54714.1"/>
    <property type="molecule type" value="Genomic_DNA"/>
</dbReference>
<feature type="transmembrane region" description="Helical" evidence="1">
    <location>
        <begin position="211"/>
        <end position="228"/>
    </location>
</feature>
<protein>
    <submittedName>
        <fullName evidence="2">Uncharacterized protein</fullName>
    </submittedName>
</protein>
<keyword evidence="1" id="KW-1133">Transmembrane helix</keyword>
<accession>A0A7G9Z380</accession>
<dbReference type="AlphaFoldDB" id="A0A7G9Z380"/>
<feature type="transmembrane region" description="Helical" evidence="1">
    <location>
        <begin position="181"/>
        <end position="199"/>
    </location>
</feature>
<proteinExistence type="predicted"/>
<gene>
    <name evidence="2" type="ORF">PDBAIGND_00020</name>
</gene>
<evidence type="ECO:0000256" key="1">
    <source>
        <dbReference type="SAM" id="Phobius"/>
    </source>
</evidence>
<feature type="transmembrane region" description="Helical" evidence="1">
    <location>
        <begin position="234"/>
        <end position="255"/>
    </location>
</feature>
<feature type="transmembrane region" description="Helical" evidence="1">
    <location>
        <begin position="52"/>
        <end position="76"/>
    </location>
</feature>
<feature type="transmembrane region" description="Helical" evidence="1">
    <location>
        <begin position="83"/>
        <end position="102"/>
    </location>
</feature>